<dbReference type="Proteomes" id="UP000807306">
    <property type="component" value="Unassembled WGS sequence"/>
</dbReference>
<name>A0A9P6EQZ0_9AGAR</name>
<dbReference type="EMBL" id="MU157827">
    <property type="protein sequence ID" value="KAF9533775.1"/>
    <property type="molecule type" value="Genomic_DNA"/>
</dbReference>
<reference evidence="1" key="1">
    <citation type="submission" date="2020-11" db="EMBL/GenBank/DDBJ databases">
        <authorList>
            <consortium name="DOE Joint Genome Institute"/>
            <person name="Ahrendt S."/>
            <person name="Riley R."/>
            <person name="Andreopoulos W."/>
            <person name="Labutti K."/>
            <person name="Pangilinan J."/>
            <person name="Ruiz-Duenas F.J."/>
            <person name="Barrasa J.M."/>
            <person name="Sanchez-Garcia M."/>
            <person name="Camarero S."/>
            <person name="Miyauchi S."/>
            <person name="Serrano A."/>
            <person name="Linde D."/>
            <person name="Babiker R."/>
            <person name="Drula E."/>
            <person name="Ayuso-Fernandez I."/>
            <person name="Pacheco R."/>
            <person name="Padilla G."/>
            <person name="Ferreira P."/>
            <person name="Barriuso J."/>
            <person name="Kellner H."/>
            <person name="Castanera R."/>
            <person name="Alfaro M."/>
            <person name="Ramirez L."/>
            <person name="Pisabarro A.G."/>
            <person name="Kuo A."/>
            <person name="Tritt A."/>
            <person name="Lipzen A."/>
            <person name="He G."/>
            <person name="Yan M."/>
            <person name="Ng V."/>
            <person name="Cullen D."/>
            <person name="Martin F."/>
            <person name="Rosso M.-N."/>
            <person name="Henrissat B."/>
            <person name="Hibbett D."/>
            <person name="Martinez A.T."/>
            <person name="Grigoriev I.V."/>
        </authorList>
    </citation>
    <scope>NUCLEOTIDE SEQUENCE</scope>
    <source>
        <strain evidence="1">CBS 506.95</strain>
    </source>
</reference>
<organism evidence="1 2">
    <name type="scientific">Crepidotus variabilis</name>
    <dbReference type="NCBI Taxonomy" id="179855"/>
    <lineage>
        <taxon>Eukaryota</taxon>
        <taxon>Fungi</taxon>
        <taxon>Dikarya</taxon>
        <taxon>Basidiomycota</taxon>
        <taxon>Agaricomycotina</taxon>
        <taxon>Agaricomycetes</taxon>
        <taxon>Agaricomycetidae</taxon>
        <taxon>Agaricales</taxon>
        <taxon>Agaricineae</taxon>
        <taxon>Crepidotaceae</taxon>
        <taxon>Crepidotus</taxon>
    </lineage>
</organism>
<proteinExistence type="predicted"/>
<sequence>MSFHVWAISSLNRRPKGLRSFLRARSRSPQRLNQKCVLRNLKSAGVQSNCIRRCTIRLSHFQSEALKKSFWISVHLGLCLGVR</sequence>
<gene>
    <name evidence="1" type="ORF">CPB83DRAFT_844512</name>
</gene>
<dbReference type="AlphaFoldDB" id="A0A9P6EQZ0"/>
<accession>A0A9P6EQZ0</accession>
<evidence type="ECO:0000313" key="2">
    <source>
        <dbReference type="Proteomes" id="UP000807306"/>
    </source>
</evidence>
<keyword evidence="2" id="KW-1185">Reference proteome</keyword>
<evidence type="ECO:0000313" key="1">
    <source>
        <dbReference type="EMBL" id="KAF9533775.1"/>
    </source>
</evidence>
<protein>
    <submittedName>
        <fullName evidence="1">Uncharacterized protein</fullName>
    </submittedName>
</protein>
<comment type="caution">
    <text evidence="1">The sequence shown here is derived from an EMBL/GenBank/DDBJ whole genome shotgun (WGS) entry which is preliminary data.</text>
</comment>